<dbReference type="EMBL" id="MU864386">
    <property type="protein sequence ID" value="KAK4188615.1"/>
    <property type="molecule type" value="Genomic_DNA"/>
</dbReference>
<dbReference type="Proteomes" id="UP001302126">
    <property type="component" value="Unassembled WGS sequence"/>
</dbReference>
<dbReference type="InterPro" id="IPR052895">
    <property type="entry name" value="HetReg/Transcr_Mod"/>
</dbReference>
<dbReference type="PANTHER" id="PTHR24148">
    <property type="entry name" value="ANKYRIN REPEAT DOMAIN-CONTAINING PROTEIN 39 HOMOLOG-RELATED"/>
    <property type="match status" value="1"/>
</dbReference>
<protein>
    <recommendedName>
        <fullName evidence="1">Heterokaryon incompatibility domain-containing protein</fullName>
    </recommendedName>
</protein>
<dbReference type="Pfam" id="PF06985">
    <property type="entry name" value="HET"/>
    <property type="match status" value="1"/>
</dbReference>
<evidence type="ECO:0000313" key="3">
    <source>
        <dbReference type="Proteomes" id="UP001302126"/>
    </source>
</evidence>
<evidence type="ECO:0000259" key="1">
    <source>
        <dbReference type="Pfam" id="PF06985"/>
    </source>
</evidence>
<dbReference type="Pfam" id="PF26639">
    <property type="entry name" value="Het-6_barrel"/>
    <property type="match status" value="1"/>
</dbReference>
<organism evidence="2 3">
    <name type="scientific">Podospora australis</name>
    <dbReference type="NCBI Taxonomy" id="1536484"/>
    <lineage>
        <taxon>Eukaryota</taxon>
        <taxon>Fungi</taxon>
        <taxon>Dikarya</taxon>
        <taxon>Ascomycota</taxon>
        <taxon>Pezizomycotina</taxon>
        <taxon>Sordariomycetes</taxon>
        <taxon>Sordariomycetidae</taxon>
        <taxon>Sordariales</taxon>
        <taxon>Podosporaceae</taxon>
        <taxon>Podospora</taxon>
    </lineage>
</organism>
<feature type="domain" description="Heterokaryon incompatibility" evidence="1">
    <location>
        <begin position="84"/>
        <end position="169"/>
    </location>
</feature>
<reference evidence="2" key="1">
    <citation type="journal article" date="2023" name="Mol. Phylogenet. Evol.">
        <title>Genome-scale phylogeny and comparative genomics of the fungal order Sordariales.</title>
        <authorList>
            <person name="Hensen N."/>
            <person name="Bonometti L."/>
            <person name="Westerberg I."/>
            <person name="Brannstrom I.O."/>
            <person name="Guillou S."/>
            <person name="Cros-Aarteil S."/>
            <person name="Calhoun S."/>
            <person name="Haridas S."/>
            <person name="Kuo A."/>
            <person name="Mondo S."/>
            <person name="Pangilinan J."/>
            <person name="Riley R."/>
            <person name="LaButti K."/>
            <person name="Andreopoulos B."/>
            <person name="Lipzen A."/>
            <person name="Chen C."/>
            <person name="Yan M."/>
            <person name="Daum C."/>
            <person name="Ng V."/>
            <person name="Clum A."/>
            <person name="Steindorff A."/>
            <person name="Ohm R.A."/>
            <person name="Martin F."/>
            <person name="Silar P."/>
            <person name="Natvig D.O."/>
            <person name="Lalanne C."/>
            <person name="Gautier V."/>
            <person name="Ament-Velasquez S.L."/>
            <person name="Kruys A."/>
            <person name="Hutchinson M.I."/>
            <person name="Powell A.J."/>
            <person name="Barry K."/>
            <person name="Miller A.N."/>
            <person name="Grigoriev I.V."/>
            <person name="Debuchy R."/>
            <person name="Gladieux P."/>
            <person name="Hiltunen Thoren M."/>
            <person name="Johannesson H."/>
        </authorList>
    </citation>
    <scope>NUCLEOTIDE SEQUENCE</scope>
    <source>
        <strain evidence="2">PSN309</strain>
    </source>
</reference>
<accession>A0AAN6WWJ5</accession>
<dbReference type="InterPro" id="IPR010730">
    <property type="entry name" value="HET"/>
</dbReference>
<dbReference type="AlphaFoldDB" id="A0AAN6WWJ5"/>
<dbReference type="PANTHER" id="PTHR24148:SF64">
    <property type="entry name" value="HETEROKARYON INCOMPATIBILITY DOMAIN-CONTAINING PROTEIN"/>
    <property type="match status" value="1"/>
</dbReference>
<proteinExistence type="predicted"/>
<gene>
    <name evidence="2" type="ORF">QBC35DRAFT_190158</name>
</gene>
<sequence>MMTDTTTSANSLPILHHRKKYEYIPLTDQPRHLEVFSIRLIHLLPSTDRASPLRCQLVEISIPDYIALTKSHLSLPSPRPEHDYQALSYTWGDPVFPETLEVVSHTPSTDSIRDASTVRTGLDSGPVALGVIEITQNLHSALQCLRRDDETLLLWVDAVCINQADVLERNISDFLDENKGAVINSFLERPWFRRRWIIQEVVLARSVFVHCGAWCIPWRIFESAMIQLSGHMGAFNPDHRTMIHAIILMRTNMGVKRQLPMETLLEYSSFLCADPRDRLYALYGVMQRWFPGGESNRTRNQTGTINYALSTEDVFTNFAIMMIELDMPLENSLKKGAITRYKAVTHVLQLATAFGHQDKSDKNQLGGKLPSWVVDWTGTLRFKPLNHSPTRRDASLGVPVERVIAMPSKDGMRYLIVVGIPFDAIIATVPLDIAALLINDEMYEAKRELSHFLGRIAECSAKVCFPCGKDGNTYTPAKQHLVMAVAISIVASWQHTPAGSYFGRNPRSLNNFLEQLERCQYYLPDMLQSYPAYVELVKITMRGRCLFLTGKGFMGIAAAGAEPGDIVTVLSDINNPFIIRPSMKPTEERIINKMAGGNALGLFGSCWDGSPVQEKAESIHLDLENPSSSTSRFKLISDAYVHGLMHGEAWQLMSNEHLNGVKVFPI</sequence>
<comment type="caution">
    <text evidence="2">The sequence shown here is derived from an EMBL/GenBank/DDBJ whole genome shotgun (WGS) entry which is preliminary data.</text>
</comment>
<reference evidence="2" key="2">
    <citation type="submission" date="2023-05" db="EMBL/GenBank/DDBJ databases">
        <authorList>
            <consortium name="Lawrence Berkeley National Laboratory"/>
            <person name="Steindorff A."/>
            <person name="Hensen N."/>
            <person name="Bonometti L."/>
            <person name="Westerberg I."/>
            <person name="Brannstrom I.O."/>
            <person name="Guillou S."/>
            <person name="Cros-Aarteil S."/>
            <person name="Calhoun S."/>
            <person name="Haridas S."/>
            <person name="Kuo A."/>
            <person name="Mondo S."/>
            <person name="Pangilinan J."/>
            <person name="Riley R."/>
            <person name="Labutti K."/>
            <person name="Andreopoulos B."/>
            <person name="Lipzen A."/>
            <person name="Chen C."/>
            <person name="Yanf M."/>
            <person name="Daum C."/>
            <person name="Ng V."/>
            <person name="Clum A."/>
            <person name="Ohm R."/>
            <person name="Martin F."/>
            <person name="Silar P."/>
            <person name="Natvig D."/>
            <person name="Lalanne C."/>
            <person name="Gautier V."/>
            <person name="Ament-Velasquez S.L."/>
            <person name="Kruys A."/>
            <person name="Hutchinson M.I."/>
            <person name="Powell A.J."/>
            <person name="Barry K."/>
            <person name="Miller A.N."/>
            <person name="Grigoriev I.V."/>
            <person name="Debuchy R."/>
            <person name="Gladieux P."/>
            <person name="Thoren M.H."/>
            <person name="Johannesson H."/>
        </authorList>
    </citation>
    <scope>NUCLEOTIDE SEQUENCE</scope>
    <source>
        <strain evidence="2">PSN309</strain>
    </source>
</reference>
<name>A0AAN6WWJ5_9PEZI</name>
<keyword evidence="3" id="KW-1185">Reference proteome</keyword>
<evidence type="ECO:0000313" key="2">
    <source>
        <dbReference type="EMBL" id="KAK4188615.1"/>
    </source>
</evidence>